<protein>
    <submittedName>
        <fullName evidence="2">Uncharacterized protein</fullName>
    </submittedName>
</protein>
<evidence type="ECO:0000313" key="2">
    <source>
        <dbReference type="EMBL" id="KAJ8969223.1"/>
    </source>
</evidence>
<reference evidence="2" key="1">
    <citation type="journal article" date="2023" name="Insect Mol. Biol.">
        <title>Genome sequencing provides insights into the evolution of gene families encoding plant cell wall-degrading enzymes in longhorned beetles.</title>
        <authorList>
            <person name="Shin N.R."/>
            <person name="Okamura Y."/>
            <person name="Kirsch R."/>
            <person name="Pauchet Y."/>
        </authorList>
    </citation>
    <scope>NUCLEOTIDE SEQUENCE</scope>
    <source>
        <strain evidence="2">RBIC_L_NR</strain>
    </source>
</reference>
<keyword evidence="3" id="KW-1185">Reference proteome</keyword>
<evidence type="ECO:0000313" key="3">
    <source>
        <dbReference type="Proteomes" id="UP001162156"/>
    </source>
</evidence>
<proteinExistence type="predicted"/>
<feature type="region of interest" description="Disordered" evidence="1">
    <location>
        <begin position="1"/>
        <end position="28"/>
    </location>
</feature>
<organism evidence="2 3">
    <name type="scientific">Rhamnusium bicolor</name>
    <dbReference type="NCBI Taxonomy" id="1586634"/>
    <lineage>
        <taxon>Eukaryota</taxon>
        <taxon>Metazoa</taxon>
        <taxon>Ecdysozoa</taxon>
        <taxon>Arthropoda</taxon>
        <taxon>Hexapoda</taxon>
        <taxon>Insecta</taxon>
        <taxon>Pterygota</taxon>
        <taxon>Neoptera</taxon>
        <taxon>Endopterygota</taxon>
        <taxon>Coleoptera</taxon>
        <taxon>Polyphaga</taxon>
        <taxon>Cucujiformia</taxon>
        <taxon>Chrysomeloidea</taxon>
        <taxon>Cerambycidae</taxon>
        <taxon>Lepturinae</taxon>
        <taxon>Rhagiini</taxon>
        <taxon>Rhamnusium</taxon>
    </lineage>
</organism>
<sequence>MSSESLLPEHEEQTVGLLSNMEARGGTPEDKTLPVSIFVYQCNGSRPHNFGTVLDFSLQRWFFMAIEPNSGVLLASVFNGFGNGVFVFSM</sequence>
<gene>
    <name evidence="2" type="ORF">NQ314_001859</name>
</gene>
<evidence type="ECO:0000256" key="1">
    <source>
        <dbReference type="SAM" id="MobiDB-lite"/>
    </source>
</evidence>
<dbReference type="Proteomes" id="UP001162156">
    <property type="component" value="Unassembled WGS sequence"/>
</dbReference>
<accession>A0AAV8ZSU6</accession>
<dbReference type="AlphaFoldDB" id="A0AAV8ZSU6"/>
<comment type="caution">
    <text evidence="2">The sequence shown here is derived from an EMBL/GenBank/DDBJ whole genome shotgun (WGS) entry which is preliminary data.</text>
</comment>
<dbReference type="EMBL" id="JANEYF010000570">
    <property type="protein sequence ID" value="KAJ8969223.1"/>
    <property type="molecule type" value="Genomic_DNA"/>
</dbReference>
<name>A0AAV8ZSU6_9CUCU</name>